<dbReference type="Proteomes" id="UP000691718">
    <property type="component" value="Unassembled WGS sequence"/>
</dbReference>
<name>A0A8S3WMB6_PARAO</name>
<proteinExistence type="predicted"/>
<dbReference type="OrthoDB" id="2194416at2759"/>
<evidence type="ECO:0000313" key="2">
    <source>
        <dbReference type="Proteomes" id="UP000691718"/>
    </source>
</evidence>
<reference evidence="1" key="1">
    <citation type="submission" date="2021-04" db="EMBL/GenBank/DDBJ databases">
        <authorList>
            <person name="Tunstrom K."/>
        </authorList>
    </citation>
    <scope>NUCLEOTIDE SEQUENCE</scope>
</reference>
<dbReference type="EMBL" id="CAJQZP010000552">
    <property type="protein sequence ID" value="CAG4968705.1"/>
    <property type="molecule type" value="Genomic_DNA"/>
</dbReference>
<evidence type="ECO:0000313" key="1">
    <source>
        <dbReference type="EMBL" id="CAG4968705.1"/>
    </source>
</evidence>
<accession>A0A8S3WMB6</accession>
<keyword evidence="2" id="KW-1185">Reference proteome</keyword>
<gene>
    <name evidence="1" type="ORF">PAPOLLO_LOCUS8009</name>
</gene>
<comment type="caution">
    <text evidence="1">The sequence shown here is derived from an EMBL/GenBank/DDBJ whole genome shotgun (WGS) entry which is preliminary data.</text>
</comment>
<organism evidence="1 2">
    <name type="scientific">Parnassius apollo</name>
    <name type="common">Apollo butterfly</name>
    <name type="synonym">Papilio apollo</name>
    <dbReference type="NCBI Taxonomy" id="110799"/>
    <lineage>
        <taxon>Eukaryota</taxon>
        <taxon>Metazoa</taxon>
        <taxon>Ecdysozoa</taxon>
        <taxon>Arthropoda</taxon>
        <taxon>Hexapoda</taxon>
        <taxon>Insecta</taxon>
        <taxon>Pterygota</taxon>
        <taxon>Neoptera</taxon>
        <taxon>Endopterygota</taxon>
        <taxon>Lepidoptera</taxon>
        <taxon>Glossata</taxon>
        <taxon>Ditrysia</taxon>
        <taxon>Papilionoidea</taxon>
        <taxon>Papilionidae</taxon>
        <taxon>Parnassiinae</taxon>
        <taxon>Parnassini</taxon>
        <taxon>Parnassius</taxon>
        <taxon>Parnassius</taxon>
    </lineage>
</organism>
<dbReference type="AlphaFoldDB" id="A0A8S3WMB6"/>
<protein>
    <submittedName>
        <fullName evidence="1">(apollo) hypothetical protein</fullName>
    </submittedName>
</protein>
<sequence>MHRFLAVLESSITVTEQNREDRVRYIMRPKIFDDVELEQLRREAVPSSNENTTTGDAAIRIEEQTAHVDTTVGLLAVDSDDDVIVAQEQEQTSRICIEYRKL</sequence>